<keyword evidence="1" id="KW-0472">Membrane</keyword>
<gene>
    <name evidence="2" type="ORF">Pfl04_47390</name>
</gene>
<dbReference type="AlphaFoldDB" id="A0A8J3M3Q9"/>
<evidence type="ECO:0000313" key="2">
    <source>
        <dbReference type="EMBL" id="GIG76335.1"/>
    </source>
</evidence>
<dbReference type="RefSeq" id="WP_275408283.1">
    <property type="nucleotide sequence ID" value="NZ_BAAAQJ010000046.1"/>
</dbReference>
<keyword evidence="1" id="KW-0812">Transmembrane</keyword>
<comment type="caution">
    <text evidence="2">The sequence shown here is derived from an EMBL/GenBank/DDBJ whole genome shotgun (WGS) entry which is preliminary data.</text>
</comment>
<feature type="transmembrane region" description="Helical" evidence="1">
    <location>
        <begin position="12"/>
        <end position="32"/>
    </location>
</feature>
<protein>
    <submittedName>
        <fullName evidence="2">Uncharacterized protein</fullName>
    </submittedName>
</protein>
<keyword evidence="1" id="KW-1133">Transmembrane helix</keyword>
<keyword evidence="3" id="KW-1185">Reference proteome</keyword>
<evidence type="ECO:0000313" key="3">
    <source>
        <dbReference type="Proteomes" id="UP000653674"/>
    </source>
</evidence>
<sequence length="41" mass="4361">MALTLLASPEFTAVGGVRLLGIVVGTVLLLAAMRMMFGRRK</sequence>
<organism evidence="2 3">
    <name type="scientific">Planosporangium flavigriseum</name>
    <dbReference type="NCBI Taxonomy" id="373681"/>
    <lineage>
        <taxon>Bacteria</taxon>
        <taxon>Bacillati</taxon>
        <taxon>Actinomycetota</taxon>
        <taxon>Actinomycetes</taxon>
        <taxon>Micromonosporales</taxon>
        <taxon>Micromonosporaceae</taxon>
        <taxon>Planosporangium</taxon>
    </lineage>
</organism>
<proteinExistence type="predicted"/>
<reference evidence="2" key="1">
    <citation type="submission" date="2021-01" db="EMBL/GenBank/DDBJ databases">
        <title>Whole genome shotgun sequence of Planosporangium flavigriseum NBRC 105377.</title>
        <authorList>
            <person name="Komaki H."/>
            <person name="Tamura T."/>
        </authorList>
    </citation>
    <scope>NUCLEOTIDE SEQUENCE</scope>
    <source>
        <strain evidence="2">NBRC 105377</strain>
    </source>
</reference>
<accession>A0A8J3M3Q9</accession>
<dbReference type="EMBL" id="BONU01000051">
    <property type="protein sequence ID" value="GIG76335.1"/>
    <property type="molecule type" value="Genomic_DNA"/>
</dbReference>
<dbReference type="Proteomes" id="UP000653674">
    <property type="component" value="Unassembled WGS sequence"/>
</dbReference>
<name>A0A8J3M3Q9_9ACTN</name>
<evidence type="ECO:0000256" key="1">
    <source>
        <dbReference type="SAM" id="Phobius"/>
    </source>
</evidence>